<dbReference type="EMBL" id="CP130144">
    <property type="protein sequence ID" value="WNZ43440.1"/>
    <property type="molecule type" value="Genomic_DNA"/>
</dbReference>
<evidence type="ECO:0000256" key="1">
    <source>
        <dbReference type="SAM" id="Coils"/>
    </source>
</evidence>
<feature type="compositionally biased region" description="Polar residues" evidence="2">
    <location>
        <begin position="27"/>
        <end position="51"/>
    </location>
</feature>
<reference evidence="4" key="1">
    <citation type="journal article" date="2023" name="Plants (Basel)">
        <title>Genomic Analysis of Leptolyngbya boryana CZ1 Reveals Efficient Carbon Fixation Modules.</title>
        <authorList>
            <person name="Bai X."/>
            <person name="Wang H."/>
            <person name="Cheng W."/>
            <person name="Wang J."/>
            <person name="Ma M."/>
            <person name="Hu H."/>
            <person name="Song Z."/>
            <person name="Ma H."/>
            <person name="Fan Y."/>
            <person name="Du C."/>
            <person name="Xu J."/>
        </authorList>
    </citation>
    <scope>NUCLEOTIDE SEQUENCE</scope>
    <source>
        <strain evidence="4">CZ1</strain>
    </source>
</reference>
<dbReference type="AlphaFoldDB" id="A0AA96WNU5"/>
<reference evidence="4" key="2">
    <citation type="submission" date="2023-07" db="EMBL/GenBank/DDBJ databases">
        <authorList>
            <person name="Bai X.-H."/>
            <person name="Wang H.-H."/>
            <person name="Wang J."/>
            <person name="Ma M.-Y."/>
            <person name="Hu H.-H."/>
            <person name="Song Z.-L."/>
            <person name="Ma H.-G."/>
            <person name="Fan Y."/>
            <person name="Du C.-Y."/>
            <person name="Xu J.-C."/>
        </authorList>
    </citation>
    <scope>NUCLEOTIDE SEQUENCE</scope>
    <source>
        <strain evidence="4">CZ1</strain>
    </source>
</reference>
<evidence type="ECO:0000259" key="3">
    <source>
        <dbReference type="Pfam" id="PF13699"/>
    </source>
</evidence>
<feature type="compositionally biased region" description="Basic and acidic residues" evidence="2">
    <location>
        <begin position="58"/>
        <end position="67"/>
    </location>
</feature>
<feature type="region of interest" description="Disordered" evidence="2">
    <location>
        <begin position="1"/>
        <end position="67"/>
    </location>
</feature>
<name>A0AA96WNU5_LEPBY</name>
<protein>
    <submittedName>
        <fullName evidence="4">DUF4157 domain-containing protein</fullName>
    </submittedName>
</protein>
<feature type="domain" description="eCIS core" evidence="3">
    <location>
        <begin position="144"/>
        <end position="220"/>
    </location>
</feature>
<evidence type="ECO:0000256" key="2">
    <source>
        <dbReference type="SAM" id="MobiDB-lite"/>
    </source>
</evidence>
<proteinExistence type="predicted"/>
<feature type="region of interest" description="Disordered" evidence="2">
    <location>
        <begin position="110"/>
        <end position="130"/>
    </location>
</feature>
<evidence type="ECO:0000313" key="4">
    <source>
        <dbReference type="EMBL" id="WNZ43440.1"/>
    </source>
</evidence>
<organism evidence="4">
    <name type="scientific">Leptolyngbya boryana CZ1</name>
    <dbReference type="NCBI Taxonomy" id="3060204"/>
    <lineage>
        <taxon>Bacteria</taxon>
        <taxon>Bacillati</taxon>
        <taxon>Cyanobacteriota</taxon>
        <taxon>Cyanophyceae</taxon>
        <taxon>Leptolyngbyales</taxon>
        <taxon>Leptolyngbyaceae</taxon>
        <taxon>Leptolyngbya group</taxon>
        <taxon>Leptolyngbya</taxon>
    </lineage>
</organism>
<dbReference type="InterPro" id="IPR025295">
    <property type="entry name" value="eCIS_core_dom"/>
</dbReference>
<feature type="coiled-coil region" evidence="1">
    <location>
        <begin position="253"/>
        <end position="285"/>
    </location>
</feature>
<sequence length="505" mass="55714">MEKQSARHLGKSAHQVNSRLQPRAFAPQSTSVSQPAPNLRSHSLASLSIQPKLTIGEPDDKYEQEADRVATQVVDQINTPVVQPQLPVQRREEEEELQTKLEITAIQRQEEEELQTSRETGEPQEASQALVSTIDSARGSGQSLDAGLQRSMGQAMGADFSRVRIHADAQADQMNRSIQAKAFTTGQDVFFRQGMYEPGTRSGQELIAHELTHVVQQNSGTRSNIQTFREKNSSDQANQAFDPPIKQMSLENIENVITRIEHEEIEIDDEEIDAFLERLDELEATYLVESMAEVLPNLKWGQSTMTGLPSTKKNAEQYDASMEEALKKSGKSKDMAVARVEKSSTPLARWLYADGPEPSVVNCWESVLLAAFRIGMIDKKYIKSALVHKAGRPRYVDVMMKNKTKAVTRPANKQPRELYAVLDAIPAGMVVAFGEVPGHVALSTGKRVPIQNEAVRTEIGAAEGNEILELDGGAAGLGTVEEAMARNRSEYSAVVTWGALPRNLS</sequence>
<gene>
    <name evidence="4" type="ORF">Q2T42_16475</name>
</gene>
<accession>A0AA96WNU5</accession>
<feature type="compositionally biased region" description="Basic residues" evidence="2">
    <location>
        <begin position="1"/>
        <end position="11"/>
    </location>
</feature>
<dbReference type="RefSeq" id="WP_316425744.1">
    <property type="nucleotide sequence ID" value="NZ_CP130144.1"/>
</dbReference>
<dbReference type="Pfam" id="PF13699">
    <property type="entry name" value="eCIS_core"/>
    <property type="match status" value="1"/>
</dbReference>
<keyword evidence="1" id="KW-0175">Coiled coil</keyword>